<dbReference type="EMBL" id="AJIL01000090">
    <property type="protein sequence ID" value="KNE95888.1"/>
    <property type="molecule type" value="Genomic_DNA"/>
</dbReference>
<dbReference type="AlphaFoldDB" id="A0A0L0V9D3"/>
<dbReference type="STRING" id="1165861.A0A0L0V9D3"/>
<feature type="region of interest" description="Disordered" evidence="1">
    <location>
        <begin position="364"/>
        <end position="442"/>
    </location>
</feature>
<dbReference type="Proteomes" id="UP000054564">
    <property type="component" value="Unassembled WGS sequence"/>
</dbReference>
<name>A0A0L0V9D3_9BASI</name>
<accession>A0A0L0V9D3</accession>
<reference evidence="3" key="1">
    <citation type="submission" date="2014-03" db="EMBL/GenBank/DDBJ databases">
        <title>The Genome Sequence of Puccinia striiformis f. sp. tritici PST-78.</title>
        <authorList>
            <consortium name="The Broad Institute Genome Sequencing Platform"/>
            <person name="Cuomo C."/>
            <person name="Hulbert S."/>
            <person name="Chen X."/>
            <person name="Walker B."/>
            <person name="Young S.K."/>
            <person name="Zeng Q."/>
            <person name="Gargeya S."/>
            <person name="Fitzgerald M."/>
            <person name="Haas B."/>
            <person name="Abouelleil A."/>
            <person name="Alvarado L."/>
            <person name="Arachchi H.M."/>
            <person name="Berlin A.M."/>
            <person name="Chapman S.B."/>
            <person name="Goldberg J."/>
            <person name="Griggs A."/>
            <person name="Gujja S."/>
            <person name="Hansen M."/>
            <person name="Howarth C."/>
            <person name="Imamovic A."/>
            <person name="Larimer J."/>
            <person name="McCowan C."/>
            <person name="Montmayeur A."/>
            <person name="Murphy C."/>
            <person name="Neiman D."/>
            <person name="Pearson M."/>
            <person name="Priest M."/>
            <person name="Roberts A."/>
            <person name="Saif S."/>
            <person name="Shea T."/>
            <person name="Sisk P."/>
            <person name="Sykes S."/>
            <person name="Wortman J."/>
            <person name="Nusbaum C."/>
            <person name="Birren B."/>
        </authorList>
    </citation>
    <scope>NUCLEOTIDE SEQUENCE [LARGE SCALE GENOMIC DNA]</scope>
    <source>
        <strain evidence="3">race PST-78</strain>
    </source>
</reference>
<evidence type="ECO:0000313" key="2">
    <source>
        <dbReference type="EMBL" id="KNE95888.1"/>
    </source>
</evidence>
<gene>
    <name evidence="2" type="ORF">PSTG_10805</name>
</gene>
<protein>
    <submittedName>
        <fullName evidence="2">Uncharacterized protein</fullName>
    </submittedName>
</protein>
<sequence>MANTQAAQPRVMKKIKPQDEDLCFNGSNVERFLEDYELAAELDSASKYDMAQQLRLFIKGDDIKDIFETLDGFKPPDCTKLKAAMIEYWGQGGVTSTVDYQEFRWVWEPIQSYLISKKHIDSEEEIRNAYYQSFLPTVQDEIHRHLILNKTIVTTLDNRFKLPTFTILKESIKEVMKGQTALTFKNSKVLNPVVSPFKAANETMKKMGEWKRPKEVALTSKPTTTSVDELAKILQAFEQKWDARIEQFSSQQAKSNDPAASRPTIICYYCHRENHGTGRCFELKKGKDNSLVTQQGNNFFLPNRALIPFDPSRPIRHVVASYTPPRASVSFAKTKFKSSCGLLQPWYPPAVSSQSFAGVYEADPAGRKRHKEPKPYKAPAVPPAATQRTPRKPVSTQSRPESEAMEEEQGLFERVPSNPVPPDQADNKPAPSTPPAKASSLQPKVCFERGVAREHPNTVEDVLWKISNLDIPGITVFELMAFVEMLSVTP</sequence>
<organism evidence="2 3">
    <name type="scientific">Puccinia striiformis f. sp. tritici PST-78</name>
    <dbReference type="NCBI Taxonomy" id="1165861"/>
    <lineage>
        <taxon>Eukaryota</taxon>
        <taxon>Fungi</taxon>
        <taxon>Dikarya</taxon>
        <taxon>Basidiomycota</taxon>
        <taxon>Pucciniomycotina</taxon>
        <taxon>Pucciniomycetes</taxon>
        <taxon>Pucciniales</taxon>
        <taxon>Pucciniaceae</taxon>
        <taxon>Puccinia</taxon>
    </lineage>
</organism>
<evidence type="ECO:0000256" key="1">
    <source>
        <dbReference type="SAM" id="MobiDB-lite"/>
    </source>
</evidence>
<evidence type="ECO:0000313" key="3">
    <source>
        <dbReference type="Proteomes" id="UP000054564"/>
    </source>
</evidence>
<keyword evidence="3" id="KW-1185">Reference proteome</keyword>
<proteinExistence type="predicted"/>
<comment type="caution">
    <text evidence="2">The sequence shown here is derived from an EMBL/GenBank/DDBJ whole genome shotgun (WGS) entry which is preliminary data.</text>
</comment>